<reference evidence="2" key="1">
    <citation type="journal article" date="2014" name="Int. J. Syst. Evol. Microbiol.">
        <title>Complete genome sequence of Corynebacterium casei LMG S-19264T (=DSM 44701T), isolated from a smear-ripened cheese.</title>
        <authorList>
            <consortium name="US DOE Joint Genome Institute (JGI-PGF)"/>
            <person name="Walter F."/>
            <person name="Albersmeier A."/>
            <person name="Kalinowski J."/>
            <person name="Ruckert C."/>
        </authorList>
    </citation>
    <scope>NUCLEOTIDE SEQUENCE</scope>
    <source>
        <strain evidence="2">CGMCC 4.7368</strain>
    </source>
</reference>
<evidence type="ECO:0000313" key="2">
    <source>
        <dbReference type="EMBL" id="GGO72981.1"/>
    </source>
</evidence>
<dbReference type="EMBL" id="BMNH01000013">
    <property type="protein sequence ID" value="GGO72981.1"/>
    <property type="molecule type" value="Genomic_DNA"/>
</dbReference>
<keyword evidence="3" id="KW-1185">Reference proteome</keyword>
<proteinExistence type="predicted"/>
<accession>A0A917Z2F6</accession>
<dbReference type="RefSeq" id="WP_189125878.1">
    <property type="nucleotide sequence ID" value="NZ_BMNH01000013.1"/>
</dbReference>
<evidence type="ECO:0000259" key="1">
    <source>
        <dbReference type="Pfam" id="PF25547"/>
    </source>
</evidence>
<gene>
    <name evidence="2" type="ORF">GCM10012289_42310</name>
</gene>
<dbReference type="Proteomes" id="UP000646523">
    <property type="component" value="Unassembled WGS sequence"/>
</dbReference>
<reference evidence="2" key="2">
    <citation type="submission" date="2020-09" db="EMBL/GenBank/DDBJ databases">
        <authorList>
            <person name="Sun Q."/>
            <person name="Zhou Y."/>
        </authorList>
    </citation>
    <scope>NUCLEOTIDE SEQUENCE</scope>
    <source>
        <strain evidence="2">CGMCC 4.7368</strain>
    </source>
</reference>
<dbReference type="InterPro" id="IPR057746">
    <property type="entry name" value="CpnT-like_N"/>
</dbReference>
<comment type="caution">
    <text evidence="2">The sequence shown here is derived from an EMBL/GenBank/DDBJ whole genome shotgun (WGS) entry which is preliminary data.</text>
</comment>
<protein>
    <recommendedName>
        <fullName evidence="1">Outer membrane channel protein CpnT-like N-terminal domain-containing protein</fullName>
    </recommendedName>
</protein>
<name>A0A917Z2F6_9ACTN</name>
<dbReference type="AlphaFoldDB" id="A0A917Z2F6"/>
<dbReference type="Pfam" id="PF25547">
    <property type="entry name" value="WXG100_2"/>
    <property type="match status" value="1"/>
</dbReference>
<sequence length="319" mass="34789">MPLGLGSKVALGSMAGAGAAGILAPEFLFGISYLSGDPDWIRDAANVHDDIADRIDKTFQDANKAATAVWKDSSGEPVSAFKRFWEKEYGPAVYKISVKHRNMAQACRAYAKVVEDTNQALKVLCWIMTVDMMFTIGYQVLTWKILAAVMKRQALLLKEVSSKFVKMLLPTFMYWTADSAAYAAGEVAFPLALNYLGGIKTDMSGAEVRSVGYNATAFREHFIATVLFNGVIDGGLATMAKIPGVRVLAQDVKLPNGVVLNTATTVPRFLASISYSGIMDVQHGDNPLPGAEKGLTEEEMYQKFIVHGTRTFFPRPPKN</sequence>
<feature type="domain" description="Outer membrane channel protein CpnT-like N-terminal" evidence="1">
    <location>
        <begin position="36"/>
        <end position="142"/>
    </location>
</feature>
<organism evidence="2 3">
    <name type="scientific">Nonomuraea cavernae</name>
    <dbReference type="NCBI Taxonomy" id="2045107"/>
    <lineage>
        <taxon>Bacteria</taxon>
        <taxon>Bacillati</taxon>
        <taxon>Actinomycetota</taxon>
        <taxon>Actinomycetes</taxon>
        <taxon>Streptosporangiales</taxon>
        <taxon>Streptosporangiaceae</taxon>
        <taxon>Nonomuraea</taxon>
    </lineage>
</organism>
<evidence type="ECO:0000313" key="3">
    <source>
        <dbReference type="Proteomes" id="UP000646523"/>
    </source>
</evidence>